<organism evidence="2 3">
    <name type="scientific">Pleuronectes platessa</name>
    <name type="common">European plaice</name>
    <dbReference type="NCBI Taxonomy" id="8262"/>
    <lineage>
        <taxon>Eukaryota</taxon>
        <taxon>Metazoa</taxon>
        <taxon>Chordata</taxon>
        <taxon>Craniata</taxon>
        <taxon>Vertebrata</taxon>
        <taxon>Euteleostomi</taxon>
        <taxon>Actinopterygii</taxon>
        <taxon>Neopterygii</taxon>
        <taxon>Teleostei</taxon>
        <taxon>Neoteleostei</taxon>
        <taxon>Acanthomorphata</taxon>
        <taxon>Carangaria</taxon>
        <taxon>Pleuronectiformes</taxon>
        <taxon>Pleuronectoidei</taxon>
        <taxon>Pleuronectidae</taxon>
        <taxon>Pleuronectes</taxon>
    </lineage>
</organism>
<feature type="region of interest" description="Disordered" evidence="1">
    <location>
        <begin position="74"/>
        <end position="99"/>
    </location>
</feature>
<comment type="caution">
    <text evidence="2">The sequence shown here is derived from an EMBL/GenBank/DDBJ whole genome shotgun (WGS) entry which is preliminary data.</text>
</comment>
<sequence length="99" mass="10757">TRYIPHPDICPYHSSLRDLLPSSSPHLTLLTPSLILHAPVPAFPSPDIVHHHTATDLSVPPPCTRQISPRCFFSESPPHPYGSSIPPPGNGQNITHPPP</sequence>
<evidence type="ECO:0000313" key="3">
    <source>
        <dbReference type="Proteomes" id="UP001153269"/>
    </source>
</evidence>
<protein>
    <submittedName>
        <fullName evidence="2">Uncharacterized protein</fullName>
    </submittedName>
</protein>
<keyword evidence="3" id="KW-1185">Reference proteome</keyword>
<name>A0A9N7YSZ2_PLEPL</name>
<accession>A0A9N7YSZ2</accession>
<feature type="compositionally biased region" description="Polar residues" evidence="1">
    <location>
        <begin position="90"/>
        <end position="99"/>
    </location>
</feature>
<dbReference type="EMBL" id="CADEAL010001831">
    <property type="protein sequence ID" value="CAB1435931.1"/>
    <property type="molecule type" value="Genomic_DNA"/>
</dbReference>
<evidence type="ECO:0000256" key="1">
    <source>
        <dbReference type="SAM" id="MobiDB-lite"/>
    </source>
</evidence>
<feature type="compositionally biased region" description="Pro residues" evidence="1">
    <location>
        <begin position="77"/>
        <end position="89"/>
    </location>
</feature>
<proteinExistence type="predicted"/>
<feature type="non-terminal residue" evidence="2">
    <location>
        <position position="1"/>
    </location>
</feature>
<reference evidence="2" key="1">
    <citation type="submission" date="2020-03" db="EMBL/GenBank/DDBJ databases">
        <authorList>
            <person name="Weist P."/>
        </authorList>
    </citation>
    <scope>NUCLEOTIDE SEQUENCE</scope>
</reference>
<evidence type="ECO:0000313" key="2">
    <source>
        <dbReference type="EMBL" id="CAB1435931.1"/>
    </source>
</evidence>
<dbReference type="AlphaFoldDB" id="A0A9N7YSZ2"/>
<gene>
    <name evidence="2" type="ORF">PLEPLA_LOCUS23957</name>
</gene>
<dbReference type="Proteomes" id="UP001153269">
    <property type="component" value="Unassembled WGS sequence"/>
</dbReference>